<accession>A0ABT8DCF6</accession>
<dbReference type="Proteomes" id="UP001243846">
    <property type="component" value="Unassembled WGS sequence"/>
</dbReference>
<evidence type="ECO:0000313" key="2">
    <source>
        <dbReference type="Proteomes" id="UP001243846"/>
    </source>
</evidence>
<dbReference type="EMBL" id="JAUFRC010000003">
    <property type="protein sequence ID" value="MDN3714119.1"/>
    <property type="molecule type" value="Genomic_DNA"/>
</dbReference>
<evidence type="ECO:0000313" key="1">
    <source>
        <dbReference type="EMBL" id="MDN3714119.1"/>
    </source>
</evidence>
<name>A0ABT8DCF6_9RHOB</name>
<organism evidence="1 2">
    <name type="scientific">Paracoccus cavernae</name>
    <dbReference type="NCBI Taxonomy" id="1571207"/>
    <lineage>
        <taxon>Bacteria</taxon>
        <taxon>Pseudomonadati</taxon>
        <taxon>Pseudomonadota</taxon>
        <taxon>Alphaproteobacteria</taxon>
        <taxon>Rhodobacterales</taxon>
        <taxon>Paracoccaceae</taxon>
        <taxon>Paracoccus</taxon>
    </lineage>
</organism>
<sequence>MAASGGALGYLAFVFVFPTDARARRKSLWSMIKRDLQEIARMRRLTLAQEEWRLSFCARFLKIAYWASLEGGRYEKAAVTMHKGFVTMHLAEVVFLLKRLDQRADLAPSIRRAVHACLNRIAATSKDSDRFLRTFTMLAHRLAEAGLTAEAALIDAMAAELTELRRIRKA</sequence>
<dbReference type="Pfam" id="PF04632">
    <property type="entry name" value="FUSC"/>
    <property type="match status" value="1"/>
</dbReference>
<protein>
    <submittedName>
        <fullName evidence="1">FUSC family protein</fullName>
    </submittedName>
</protein>
<proteinExistence type="predicted"/>
<comment type="caution">
    <text evidence="1">The sequence shown here is derived from an EMBL/GenBank/DDBJ whole genome shotgun (WGS) entry which is preliminary data.</text>
</comment>
<keyword evidence="2" id="KW-1185">Reference proteome</keyword>
<dbReference type="InterPro" id="IPR006726">
    <property type="entry name" value="PHBA_efflux_AaeB/fusaric-R"/>
</dbReference>
<reference evidence="2" key="1">
    <citation type="journal article" date="2019" name="Int. J. Syst. Evol. Microbiol.">
        <title>The Global Catalogue of Microorganisms (GCM) 10K type strain sequencing project: providing services to taxonomists for standard genome sequencing and annotation.</title>
        <authorList>
            <consortium name="The Broad Institute Genomics Platform"/>
            <consortium name="The Broad Institute Genome Sequencing Center for Infectious Disease"/>
            <person name="Wu L."/>
            <person name="Ma J."/>
        </authorList>
    </citation>
    <scope>NUCLEOTIDE SEQUENCE [LARGE SCALE GENOMIC DNA]</scope>
    <source>
        <strain evidence="2">CECT 8482</strain>
    </source>
</reference>
<gene>
    <name evidence="1" type="ORF">QWZ10_24270</name>
</gene>